<feature type="transmembrane region" description="Helical" evidence="7">
    <location>
        <begin position="73"/>
        <end position="93"/>
    </location>
</feature>
<dbReference type="InterPro" id="IPR050746">
    <property type="entry name" value="DAACS"/>
</dbReference>
<dbReference type="InterPro" id="IPR036458">
    <property type="entry name" value="Na:dicarbo_symporter_sf"/>
</dbReference>
<dbReference type="GO" id="GO:0005313">
    <property type="term" value="F:L-glutamate transmembrane transporter activity"/>
    <property type="evidence" value="ECO:0007669"/>
    <property type="project" value="TreeGrafter"/>
</dbReference>
<dbReference type="Proteomes" id="UP000887116">
    <property type="component" value="Unassembled WGS sequence"/>
</dbReference>
<comment type="caution">
    <text evidence="9">The sequence shown here is derived from an EMBL/GenBank/DDBJ whole genome shotgun (WGS) entry which is preliminary data.</text>
</comment>
<evidence type="ECO:0000256" key="6">
    <source>
        <dbReference type="ARBA" id="ARBA00023136"/>
    </source>
</evidence>
<dbReference type="GO" id="GO:0015501">
    <property type="term" value="F:glutamate:sodium symporter activity"/>
    <property type="evidence" value="ECO:0007669"/>
    <property type="project" value="TreeGrafter"/>
</dbReference>
<keyword evidence="7" id="KW-0769">Symport</keyword>
<dbReference type="Pfam" id="PF00375">
    <property type="entry name" value="SDF"/>
    <property type="match status" value="1"/>
</dbReference>
<evidence type="ECO:0000313" key="9">
    <source>
        <dbReference type="EMBL" id="GFQ80173.1"/>
    </source>
</evidence>
<dbReference type="OrthoDB" id="5877963at2759"/>
<dbReference type="SUPFAM" id="SSF118215">
    <property type="entry name" value="Proton glutamate symport protein"/>
    <property type="match status" value="1"/>
</dbReference>
<comment type="subcellular location">
    <subcellularLocation>
        <location evidence="1 7">Membrane</location>
        <topology evidence="1 7">Multi-pass membrane protein</topology>
    </subcellularLocation>
</comment>
<dbReference type="GO" id="GO:0005886">
    <property type="term" value="C:plasma membrane"/>
    <property type="evidence" value="ECO:0007669"/>
    <property type="project" value="TreeGrafter"/>
</dbReference>
<reference evidence="9" key="1">
    <citation type="submission" date="2020-07" db="EMBL/GenBank/DDBJ databases">
        <title>Multicomponent nature underlies the extraordinary mechanical properties of spider dragline silk.</title>
        <authorList>
            <person name="Kono N."/>
            <person name="Nakamura H."/>
            <person name="Mori M."/>
            <person name="Yoshida Y."/>
            <person name="Ohtoshi R."/>
            <person name="Malay A.D."/>
            <person name="Moran D.A.P."/>
            <person name="Tomita M."/>
            <person name="Numata K."/>
            <person name="Arakawa K."/>
        </authorList>
    </citation>
    <scope>NUCLEOTIDE SEQUENCE</scope>
</reference>
<dbReference type="EMBL" id="BMAO01022191">
    <property type="protein sequence ID" value="GFQ80173.1"/>
    <property type="molecule type" value="Genomic_DNA"/>
</dbReference>
<keyword evidence="5 7" id="KW-1133">Transmembrane helix</keyword>
<dbReference type="PANTHER" id="PTHR11958">
    <property type="entry name" value="SODIUM/DICARBOXYLATE SYMPORTER-RELATED"/>
    <property type="match status" value="1"/>
</dbReference>
<dbReference type="Gene3D" id="1.10.3860.10">
    <property type="entry name" value="Sodium:dicarboxylate symporter"/>
    <property type="match status" value="1"/>
</dbReference>
<keyword evidence="4 7" id="KW-0812">Transmembrane</keyword>
<sequence>MAVEPVEEQKPAKSREKTRKKQKNGCGQWIRRNGFLLLLLVSTVSGYVLGLFLQSQRLSNHTIHLIGFPGQLVLRAFLMIIVPLLFCSLVLGVSNTQTIEHMFS</sequence>
<evidence type="ECO:0000256" key="4">
    <source>
        <dbReference type="ARBA" id="ARBA00022692"/>
    </source>
</evidence>
<dbReference type="PANTHER" id="PTHR11958:SF63">
    <property type="entry name" value="AMINO ACID TRANSPORTER"/>
    <property type="match status" value="1"/>
</dbReference>
<protein>
    <recommendedName>
        <fullName evidence="7">Amino acid transporter</fullName>
    </recommendedName>
</protein>
<feature type="region of interest" description="Disordered" evidence="8">
    <location>
        <begin position="1"/>
        <end position="24"/>
    </location>
</feature>
<comment type="similarity">
    <text evidence="2 7">Belongs to the dicarboxylate/amino acid:cation symporter (DAACS) (TC 2.A.23) family.</text>
</comment>
<evidence type="ECO:0000256" key="2">
    <source>
        <dbReference type="ARBA" id="ARBA00006148"/>
    </source>
</evidence>
<accession>A0A8X6GDJ7</accession>
<dbReference type="GO" id="GO:0015175">
    <property type="term" value="F:neutral L-amino acid transmembrane transporter activity"/>
    <property type="evidence" value="ECO:0007669"/>
    <property type="project" value="TreeGrafter"/>
</dbReference>
<evidence type="ECO:0000256" key="7">
    <source>
        <dbReference type="RuleBase" id="RU361216"/>
    </source>
</evidence>
<name>A0A8X6GDJ7_TRICU</name>
<keyword evidence="10" id="KW-1185">Reference proteome</keyword>
<dbReference type="InterPro" id="IPR001991">
    <property type="entry name" value="Na-dicarboxylate_symporter"/>
</dbReference>
<dbReference type="AlphaFoldDB" id="A0A8X6GDJ7"/>
<proteinExistence type="inferred from homology"/>
<evidence type="ECO:0000256" key="8">
    <source>
        <dbReference type="SAM" id="MobiDB-lite"/>
    </source>
</evidence>
<evidence type="ECO:0000313" key="10">
    <source>
        <dbReference type="Proteomes" id="UP000887116"/>
    </source>
</evidence>
<keyword evidence="3 7" id="KW-0813">Transport</keyword>
<gene>
    <name evidence="9" type="primary">SLC1A1_1</name>
    <name evidence="9" type="ORF">TNCT_324301</name>
</gene>
<dbReference type="PRINTS" id="PR00173">
    <property type="entry name" value="EDTRNSPORT"/>
</dbReference>
<evidence type="ECO:0000256" key="5">
    <source>
        <dbReference type="ARBA" id="ARBA00022989"/>
    </source>
</evidence>
<evidence type="ECO:0000256" key="3">
    <source>
        <dbReference type="ARBA" id="ARBA00022448"/>
    </source>
</evidence>
<organism evidence="9 10">
    <name type="scientific">Trichonephila clavata</name>
    <name type="common">Joro spider</name>
    <name type="synonym">Nephila clavata</name>
    <dbReference type="NCBI Taxonomy" id="2740835"/>
    <lineage>
        <taxon>Eukaryota</taxon>
        <taxon>Metazoa</taxon>
        <taxon>Ecdysozoa</taxon>
        <taxon>Arthropoda</taxon>
        <taxon>Chelicerata</taxon>
        <taxon>Arachnida</taxon>
        <taxon>Araneae</taxon>
        <taxon>Araneomorphae</taxon>
        <taxon>Entelegynae</taxon>
        <taxon>Araneoidea</taxon>
        <taxon>Nephilidae</taxon>
        <taxon>Trichonephila</taxon>
    </lineage>
</organism>
<comment type="caution">
    <text evidence="7">Lacks conserved residue(s) required for the propagation of feature annotation.</text>
</comment>
<keyword evidence="6 7" id="KW-0472">Membrane</keyword>
<evidence type="ECO:0000256" key="1">
    <source>
        <dbReference type="ARBA" id="ARBA00004141"/>
    </source>
</evidence>
<feature type="transmembrane region" description="Helical" evidence="7">
    <location>
        <begin position="35"/>
        <end position="53"/>
    </location>
</feature>